<dbReference type="PROSITE" id="PS51257">
    <property type="entry name" value="PROKAR_LIPOPROTEIN"/>
    <property type="match status" value="1"/>
</dbReference>
<protein>
    <submittedName>
        <fullName evidence="7">Extracellular solute-binding protein</fullName>
    </submittedName>
</protein>
<keyword evidence="3" id="KW-0472">Membrane</keyword>
<dbReference type="PANTHER" id="PTHR43649:SF33">
    <property type="entry name" value="POLYGALACTURONAN_RHAMNOGALACTURONAN-BINDING PROTEIN YTCQ"/>
    <property type="match status" value="1"/>
</dbReference>
<dbReference type="Gene3D" id="3.40.190.10">
    <property type="entry name" value="Periplasmic binding protein-like II"/>
    <property type="match status" value="2"/>
</dbReference>
<name>A0A941EC27_9ACTN</name>
<feature type="chain" id="PRO_5037934056" evidence="6">
    <location>
        <begin position="34"/>
        <end position="423"/>
    </location>
</feature>
<comment type="caution">
    <text evidence="7">The sequence shown here is derived from an EMBL/GenBank/DDBJ whole genome shotgun (WGS) entry which is preliminary data.</text>
</comment>
<accession>A0A941EC27</accession>
<evidence type="ECO:0000256" key="2">
    <source>
        <dbReference type="ARBA" id="ARBA00022729"/>
    </source>
</evidence>
<dbReference type="RefSeq" id="WP_212516283.1">
    <property type="nucleotide sequence ID" value="NZ_JAGSOH010000003.1"/>
</dbReference>
<evidence type="ECO:0000256" key="5">
    <source>
        <dbReference type="ARBA" id="ARBA00023288"/>
    </source>
</evidence>
<keyword evidence="8" id="KW-1185">Reference proteome</keyword>
<keyword evidence="5" id="KW-0449">Lipoprotein</keyword>
<dbReference type="PANTHER" id="PTHR43649">
    <property type="entry name" value="ARABINOSE-BINDING PROTEIN-RELATED"/>
    <property type="match status" value="1"/>
</dbReference>
<evidence type="ECO:0000256" key="6">
    <source>
        <dbReference type="SAM" id="SignalP"/>
    </source>
</evidence>
<proteinExistence type="predicted"/>
<evidence type="ECO:0000313" key="8">
    <source>
        <dbReference type="Proteomes" id="UP000676325"/>
    </source>
</evidence>
<keyword evidence="2 6" id="KW-0732">Signal</keyword>
<reference evidence="7" key="1">
    <citation type="submission" date="2021-04" db="EMBL/GenBank/DDBJ databases">
        <title>Genome based classification of Actinospica acidithermotolerans sp. nov., an actinobacterium isolated from an Indonesian hot spring.</title>
        <authorList>
            <person name="Kusuma A.B."/>
            <person name="Putra K.E."/>
            <person name="Nafisah S."/>
            <person name="Loh J."/>
            <person name="Nouioui I."/>
            <person name="Goodfellow M."/>
        </authorList>
    </citation>
    <scope>NUCLEOTIDE SEQUENCE</scope>
    <source>
        <strain evidence="7">MGRD01-02</strain>
    </source>
</reference>
<gene>
    <name evidence="7" type="ORF">KDK95_02310</name>
</gene>
<evidence type="ECO:0000256" key="4">
    <source>
        <dbReference type="ARBA" id="ARBA00023139"/>
    </source>
</evidence>
<evidence type="ECO:0000256" key="3">
    <source>
        <dbReference type="ARBA" id="ARBA00023136"/>
    </source>
</evidence>
<evidence type="ECO:0000313" key="7">
    <source>
        <dbReference type="EMBL" id="MBR7825124.1"/>
    </source>
</evidence>
<dbReference type="AlphaFoldDB" id="A0A941EC27"/>
<dbReference type="Proteomes" id="UP000676325">
    <property type="component" value="Unassembled WGS sequence"/>
</dbReference>
<dbReference type="InterPro" id="IPR050490">
    <property type="entry name" value="Bact_solute-bd_prot1"/>
</dbReference>
<feature type="signal peptide" evidence="6">
    <location>
        <begin position="1"/>
        <end position="33"/>
    </location>
</feature>
<dbReference type="InterPro" id="IPR006059">
    <property type="entry name" value="SBP"/>
</dbReference>
<keyword evidence="4" id="KW-0564">Palmitate</keyword>
<dbReference type="EMBL" id="JAGSOH010000003">
    <property type="protein sequence ID" value="MBR7825124.1"/>
    <property type="molecule type" value="Genomic_DNA"/>
</dbReference>
<evidence type="ECO:0000256" key="1">
    <source>
        <dbReference type="ARBA" id="ARBA00022475"/>
    </source>
</evidence>
<organism evidence="7 8">
    <name type="scientific">Actinospica acidithermotolerans</name>
    <dbReference type="NCBI Taxonomy" id="2828514"/>
    <lineage>
        <taxon>Bacteria</taxon>
        <taxon>Bacillati</taxon>
        <taxon>Actinomycetota</taxon>
        <taxon>Actinomycetes</taxon>
        <taxon>Catenulisporales</taxon>
        <taxon>Actinospicaceae</taxon>
        <taxon>Actinospica</taxon>
    </lineage>
</organism>
<sequence>MALRTRTLAASMALACAAAVTLGACSSSGGSSANGKVTLNVVGFEGGGTELADIPEINAAFEKAYPNVTINYKYVANSEYEAYNNTRLAAGTAADVLMVNPYYETTWVQQGFLSDLSDQSWVSTLLPKVKPFAQRDGKTYAFIQQNIPIGLYANLDLLKRAGIDSVPTTWPEFLSDLQTLKAKGDGGIEVPNLQGWDAEQLSLALAANLIDTSWGSKYDSGGSTWAATWSPVIDKLKQLLSSGYVDGKTMNGIDPFVQGPADFASGKYAFFVDGAWDLSHYKQTASFNFSLNPFPGGAAGSTPKTFTFIGSGWSVYSQSPNQTAAKEYVAFMAQPAQDSAYLAAESSFTTLTDVPSPHVAASAPVYNAFSAGDTSPSQIEFIADPDSENKFKPQLTALFSDPSKPDAALLSALDQQIPKTASK</sequence>
<dbReference type="SUPFAM" id="SSF53850">
    <property type="entry name" value="Periplasmic binding protein-like II"/>
    <property type="match status" value="1"/>
</dbReference>
<dbReference type="Pfam" id="PF01547">
    <property type="entry name" value="SBP_bac_1"/>
    <property type="match status" value="1"/>
</dbReference>
<keyword evidence="1" id="KW-1003">Cell membrane</keyword>